<dbReference type="Proteomes" id="UP000198915">
    <property type="component" value="Unassembled WGS sequence"/>
</dbReference>
<proteinExistence type="predicted"/>
<dbReference type="RefSeq" id="WP_092275157.1">
    <property type="nucleotide sequence ID" value="NZ_FORT01000019.1"/>
</dbReference>
<evidence type="ECO:0000313" key="1">
    <source>
        <dbReference type="EMBL" id="SFK75126.1"/>
    </source>
</evidence>
<gene>
    <name evidence="1" type="ORF">SAMN05518846_11930</name>
</gene>
<dbReference type="EMBL" id="FORT01000019">
    <property type="protein sequence ID" value="SFK75126.1"/>
    <property type="molecule type" value="Genomic_DNA"/>
</dbReference>
<reference evidence="2" key="1">
    <citation type="submission" date="2016-10" db="EMBL/GenBank/DDBJ databases">
        <authorList>
            <person name="Varghese N."/>
            <person name="Submissions S."/>
        </authorList>
    </citation>
    <scope>NUCLEOTIDE SEQUENCE [LARGE SCALE GENOMIC DNA]</scope>
    <source>
        <strain evidence="2">OK042</strain>
    </source>
</reference>
<dbReference type="AlphaFoldDB" id="A0A1I4C4N1"/>
<sequence>MMNSQLQSNEALMKKMDAQKLLEDRLEISNHRLIEDVKMLNNTQKQIAKANVPAPKVPNGFFQRLLGK</sequence>
<accession>A0A1I4C4N1</accession>
<organism evidence="1 2">
    <name type="scientific">Brevibacillus centrosporus</name>
    <dbReference type="NCBI Taxonomy" id="54910"/>
    <lineage>
        <taxon>Bacteria</taxon>
        <taxon>Bacillati</taxon>
        <taxon>Bacillota</taxon>
        <taxon>Bacilli</taxon>
        <taxon>Bacillales</taxon>
        <taxon>Paenibacillaceae</taxon>
        <taxon>Brevibacillus</taxon>
    </lineage>
</organism>
<dbReference type="STRING" id="1884381.SAMN05518846_11930"/>
<protein>
    <submittedName>
        <fullName evidence="1">Uncharacterized protein</fullName>
    </submittedName>
</protein>
<keyword evidence="2" id="KW-1185">Reference proteome</keyword>
<name>A0A1I4C4N1_9BACL</name>
<evidence type="ECO:0000313" key="2">
    <source>
        <dbReference type="Proteomes" id="UP000198915"/>
    </source>
</evidence>